<comment type="similarity">
    <text evidence="1">Belongs to the WD repeat mio family.</text>
</comment>
<evidence type="ECO:0000256" key="3">
    <source>
        <dbReference type="ARBA" id="ARBA00022737"/>
    </source>
</evidence>
<evidence type="ECO:0000259" key="5">
    <source>
        <dbReference type="Pfam" id="PF21719"/>
    </source>
</evidence>
<dbReference type="InterPro" id="IPR036322">
    <property type="entry name" value="WD40_repeat_dom_sf"/>
</dbReference>
<reference evidence="6" key="1">
    <citation type="submission" date="2021-01" db="UniProtKB">
        <authorList>
            <consortium name="EnsemblMetazoa"/>
        </authorList>
    </citation>
    <scope>IDENTIFICATION</scope>
</reference>
<dbReference type="Pfam" id="PF17034">
    <property type="entry name" value="zinc_ribbon_16"/>
    <property type="match status" value="1"/>
</dbReference>
<dbReference type="PANTHER" id="PTHR16453">
    <property type="entry name" value="WD40 DOMAIN-CONTAINING PROTEIN MIO FAMILY MEMBER"/>
    <property type="match status" value="1"/>
</dbReference>
<feature type="domain" description="MIOS-like alpha-solenoid" evidence="5">
    <location>
        <begin position="211"/>
        <end position="434"/>
    </location>
</feature>
<dbReference type="Pfam" id="PF21719">
    <property type="entry name" value="MIOS_a-sol"/>
    <property type="match status" value="1"/>
</dbReference>
<keyword evidence="3" id="KW-0677">Repeat</keyword>
<dbReference type="EnsemblMetazoa" id="CLYHEMT014188.3">
    <property type="protein sequence ID" value="CLYHEMP014188.3"/>
    <property type="gene ID" value="CLYHEMG014188"/>
</dbReference>
<evidence type="ECO:0000313" key="6">
    <source>
        <dbReference type="EnsemblMetazoa" id="CLYHEMP014188.3"/>
    </source>
</evidence>
<feature type="domain" description="GATOR2 complex protein MIO zinc-ribbon like" evidence="4">
    <location>
        <begin position="548"/>
        <end position="667"/>
    </location>
</feature>
<dbReference type="Gene3D" id="2.130.10.10">
    <property type="entry name" value="YVTN repeat-like/Quinoprotein amine dehydrogenase"/>
    <property type="match status" value="1"/>
</dbReference>
<dbReference type="SUPFAM" id="SSF50978">
    <property type="entry name" value="WD40 repeat-like"/>
    <property type="match status" value="1"/>
</dbReference>
<dbReference type="InterPro" id="IPR031488">
    <property type="entry name" value="Zn_ribbon_mio"/>
</dbReference>
<dbReference type="AlphaFoldDB" id="A0A7M6DKQ3"/>
<dbReference type="Pfam" id="PF21720">
    <property type="entry name" value="MIOS_WD40"/>
    <property type="match status" value="1"/>
</dbReference>
<protein>
    <recommendedName>
        <fullName evidence="8">WD repeat protein mio zinc-ribbon like domain-containing protein</fullName>
    </recommendedName>
</protein>
<sequence length="687" mass="77948">MPDSPNTLVAGVTKWIRLFDIRTQNQNPKLIAHTKAIYGICIDPNNPSRLASFAKGQKGVVVWDVRKPEKPIVTINQTNPVLKVQWCPKRSHMISVLQKDSNAVKYYDLQFSTSLQYNSNVDVDNDSILFERNIMLPKSTSSTVSSYDWNPDHEMTLLAVTKTGSLHYLKVFERIAMSWSPSSEVMWACGSQMFLSDKPDPSMQDDISFVMKKRAEQGYGEAFVMKDDRKLNDVLNEPALFNLWTWLKRAKKLKDHDQRKVRKFFGVKAIIKGDLSMGRNLQTLKEEKIGGNLIATQYSNDDRKLALFLCEWDVTDETLRERLDQLVAKNEIERAAAVALFHNKLDWTIDILGSTQANQKKELPIVAMALSGYNDSIKKGSMWIANCQRLGQQLTNPYLRAMFAFLTAEGEDFTSVLKENGMDLKDRIAFACRYLSDAKLTNYVENVTSKMITSGGLEGLLLTGLTTDGIDLLENYITKYGDVQTAVLIVLVMKYSDVMKDERVNDWIEYYRCLLDRWRMWHKRAQFDSLVQSMSLQRKIPNQISVTCTYCSKPVSLNMMAAGGLRSTRFLYGGAGGANRQNKAMSCPGCRQPLPRCSVCLINMGSLSTHQPRTGNQKPKLENNVNSFQNWFTWCQMCRHGGHAAHLADWFVDHVECPVTSCNCVCNALDRVSMVTPQELPVKKISM</sequence>
<dbReference type="InterPro" id="IPR037593">
    <property type="entry name" value="MIOS/Sea4"/>
</dbReference>
<proteinExistence type="inferred from homology"/>
<evidence type="ECO:0000256" key="1">
    <source>
        <dbReference type="ARBA" id="ARBA00009713"/>
    </source>
</evidence>
<dbReference type="OrthoDB" id="341486at2759"/>
<dbReference type="GO" id="GO:1904263">
    <property type="term" value="P:positive regulation of TORC1 signaling"/>
    <property type="evidence" value="ECO:0007669"/>
    <property type="project" value="TreeGrafter"/>
</dbReference>
<dbReference type="CDD" id="cd16691">
    <property type="entry name" value="mRING-H2-C3H3C2_Mio"/>
    <property type="match status" value="1"/>
</dbReference>
<keyword evidence="2" id="KW-0853">WD repeat</keyword>
<accession>A0A7M6DKQ3</accession>
<evidence type="ECO:0000313" key="7">
    <source>
        <dbReference type="Proteomes" id="UP000594262"/>
    </source>
</evidence>
<dbReference type="InterPro" id="IPR001680">
    <property type="entry name" value="WD40_rpt"/>
</dbReference>
<name>A0A7M6DKQ3_9CNID</name>
<evidence type="ECO:0000259" key="4">
    <source>
        <dbReference type="Pfam" id="PF17034"/>
    </source>
</evidence>
<dbReference type="InterPro" id="IPR049092">
    <property type="entry name" value="MIOS_a-sol"/>
</dbReference>
<dbReference type="SMART" id="SM00320">
    <property type="entry name" value="WD40"/>
    <property type="match status" value="2"/>
</dbReference>
<evidence type="ECO:0000256" key="2">
    <source>
        <dbReference type="ARBA" id="ARBA00022574"/>
    </source>
</evidence>
<dbReference type="GO" id="GO:0005737">
    <property type="term" value="C:cytoplasm"/>
    <property type="evidence" value="ECO:0007669"/>
    <property type="project" value="TreeGrafter"/>
</dbReference>
<dbReference type="InterPro" id="IPR015943">
    <property type="entry name" value="WD40/YVTN_repeat-like_dom_sf"/>
</dbReference>
<evidence type="ECO:0008006" key="8">
    <source>
        <dbReference type="Google" id="ProtNLM"/>
    </source>
</evidence>
<dbReference type="PANTHER" id="PTHR16453:SF9">
    <property type="entry name" value="GATOR COMPLEX PROTEIN MIOS"/>
    <property type="match status" value="1"/>
</dbReference>
<keyword evidence="7" id="KW-1185">Reference proteome</keyword>
<organism evidence="6 7">
    <name type="scientific">Clytia hemisphaerica</name>
    <dbReference type="NCBI Taxonomy" id="252671"/>
    <lineage>
        <taxon>Eukaryota</taxon>
        <taxon>Metazoa</taxon>
        <taxon>Cnidaria</taxon>
        <taxon>Hydrozoa</taxon>
        <taxon>Hydroidolina</taxon>
        <taxon>Leptothecata</taxon>
        <taxon>Obeliida</taxon>
        <taxon>Clytiidae</taxon>
        <taxon>Clytia</taxon>
    </lineage>
</organism>
<dbReference type="Proteomes" id="UP000594262">
    <property type="component" value="Unplaced"/>
</dbReference>